<name>A0AAD9QG70_ACRCE</name>
<evidence type="ECO:0000313" key="2">
    <source>
        <dbReference type="EMBL" id="KAK2560275.1"/>
    </source>
</evidence>
<evidence type="ECO:0000313" key="3">
    <source>
        <dbReference type="Proteomes" id="UP001249851"/>
    </source>
</evidence>
<evidence type="ECO:0000256" key="1">
    <source>
        <dbReference type="SAM" id="MobiDB-lite"/>
    </source>
</evidence>
<comment type="caution">
    <text evidence="2">The sequence shown here is derived from an EMBL/GenBank/DDBJ whole genome shotgun (WGS) entry which is preliminary data.</text>
</comment>
<reference evidence="2" key="1">
    <citation type="journal article" date="2023" name="G3 (Bethesda)">
        <title>Whole genome assembly and annotation of the endangered Caribbean coral Acropora cervicornis.</title>
        <authorList>
            <person name="Selwyn J.D."/>
            <person name="Vollmer S.V."/>
        </authorList>
    </citation>
    <scope>NUCLEOTIDE SEQUENCE</scope>
    <source>
        <strain evidence="2">K2</strain>
    </source>
</reference>
<dbReference type="EMBL" id="JARQWQ010000037">
    <property type="protein sequence ID" value="KAK2560275.1"/>
    <property type="molecule type" value="Genomic_DNA"/>
</dbReference>
<feature type="region of interest" description="Disordered" evidence="1">
    <location>
        <begin position="1"/>
        <end position="21"/>
    </location>
</feature>
<protein>
    <submittedName>
        <fullName evidence="2">Uncharacterized protein</fullName>
    </submittedName>
</protein>
<dbReference type="Proteomes" id="UP001249851">
    <property type="component" value="Unassembled WGS sequence"/>
</dbReference>
<sequence>MATTKKPSTQWRRKWTEDQNS</sequence>
<reference evidence="2" key="2">
    <citation type="journal article" date="2023" name="Science">
        <title>Genomic signatures of disease resistance in endangered staghorn corals.</title>
        <authorList>
            <person name="Vollmer S.V."/>
            <person name="Selwyn J.D."/>
            <person name="Despard B.A."/>
            <person name="Roesel C.L."/>
        </authorList>
    </citation>
    <scope>NUCLEOTIDE SEQUENCE</scope>
    <source>
        <strain evidence="2">K2</strain>
    </source>
</reference>
<feature type="compositionally biased region" description="Polar residues" evidence="1">
    <location>
        <begin position="1"/>
        <end position="10"/>
    </location>
</feature>
<accession>A0AAD9QG70</accession>
<dbReference type="AlphaFoldDB" id="A0AAD9QG70"/>
<gene>
    <name evidence="2" type="ORF">P5673_017266</name>
</gene>
<proteinExistence type="predicted"/>
<organism evidence="2 3">
    <name type="scientific">Acropora cervicornis</name>
    <name type="common">Staghorn coral</name>
    <dbReference type="NCBI Taxonomy" id="6130"/>
    <lineage>
        <taxon>Eukaryota</taxon>
        <taxon>Metazoa</taxon>
        <taxon>Cnidaria</taxon>
        <taxon>Anthozoa</taxon>
        <taxon>Hexacorallia</taxon>
        <taxon>Scleractinia</taxon>
        <taxon>Astrocoeniina</taxon>
        <taxon>Acroporidae</taxon>
        <taxon>Acropora</taxon>
    </lineage>
</organism>
<keyword evidence="3" id="KW-1185">Reference proteome</keyword>